<name>A0ABT9XX99_9BACI</name>
<dbReference type="Gene3D" id="3.40.630.30">
    <property type="match status" value="1"/>
</dbReference>
<keyword evidence="3" id="KW-1185">Reference proteome</keyword>
<gene>
    <name evidence="2" type="ORF">J2S10_003307</name>
</gene>
<dbReference type="EMBL" id="JAUSTW010000005">
    <property type="protein sequence ID" value="MDQ0200124.1"/>
    <property type="molecule type" value="Genomic_DNA"/>
</dbReference>
<dbReference type="Pfam" id="PF00583">
    <property type="entry name" value="Acetyltransf_1"/>
    <property type="match status" value="1"/>
</dbReference>
<organism evidence="2 3">
    <name type="scientific">Neobacillus ginsengisoli</name>
    <dbReference type="NCBI Taxonomy" id="904295"/>
    <lineage>
        <taxon>Bacteria</taxon>
        <taxon>Bacillati</taxon>
        <taxon>Bacillota</taxon>
        <taxon>Bacilli</taxon>
        <taxon>Bacillales</taxon>
        <taxon>Bacillaceae</taxon>
        <taxon>Neobacillus</taxon>
    </lineage>
</organism>
<evidence type="ECO:0000259" key="1">
    <source>
        <dbReference type="PROSITE" id="PS51186"/>
    </source>
</evidence>
<evidence type="ECO:0000313" key="2">
    <source>
        <dbReference type="EMBL" id="MDQ0200124.1"/>
    </source>
</evidence>
<dbReference type="SUPFAM" id="SSF55729">
    <property type="entry name" value="Acyl-CoA N-acyltransferases (Nat)"/>
    <property type="match status" value="1"/>
</dbReference>
<sequence length="161" mass="18466">MLKDQDTRLAFYQPIYKHWLEHYFLPEEQSKFSAHPLDAIALCEVEDERYPILIFHHDVPAGFFVLHGWNGVQAYSDNKIALLLRAFSVDASFQGKGIAKESLRLLPSFVKEHFPGKNEIILTVNHRNAVAQHVYTKSGFVDKGLRTMGSKGQLFIMHLNL</sequence>
<dbReference type="InterPro" id="IPR016181">
    <property type="entry name" value="Acyl_CoA_acyltransferase"/>
</dbReference>
<accession>A0ABT9XX99</accession>
<protein>
    <submittedName>
        <fullName evidence="2">RimJ/RimL family protein N-acetyltransferase</fullName>
    </submittedName>
</protein>
<proteinExistence type="predicted"/>
<evidence type="ECO:0000313" key="3">
    <source>
        <dbReference type="Proteomes" id="UP001224122"/>
    </source>
</evidence>
<feature type="domain" description="N-acetyltransferase" evidence="1">
    <location>
        <begin position="1"/>
        <end position="161"/>
    </location>
</feature>
<comment type="caution">
    <text evidence="2">The sequence shown here is derived from an EMBL/GenBank/DDBJ whole genome shotgun (WGS) entry which is preliminary data.</text>
</comment>
<dbReference type="RefSeq" id="WP_307409662.1">
    <property type="nucleotide sequence ID" value="NZ_JAUSTW010000005.1"/>
</dbReference>
<reference evidence="2 3" key="1">
    <citation type="submission" date="2023-07" db="EMBL/GenBank/DDBJ databases">
        <title>Genomic Encyclopedia of Type Strains, Phase IV (KMG-IV): sequencing the most valuable type-strain genomes for metagenomic binning, comparative biology and taxonomic classification.</title>
        <authorList>
            <person name="Goeker M."/>
        </authorList>
    </citation>
    <scope>NUCLEOTIDE SEQUENCE [LARGE SCALE GENOMIC DNA]</scope>
    <source>
        <strain evidence="2 3">DSM 27594</strain>
    </source>
</reference>
<dbReference type="PROSITE" id="PS51186">
    <property type="entry name" value="GNAT"/>
    <property type="match status" value="1"/>
</dbReference>
<dbReference type="Proteomes" id="UP001224122">
    <property type="component" value="Unassembled WGS sequence"/>
</dbReference>
<dbReference type="InterPro" id="IPR000182">
    <property type="entry name" value="GNAT_dom"/>
</dbReference>